<dbReference type="EMBL" id="CP110425">
    <property type="protein sequence ID" value="WAQ85280.1"/>
    <property type="molecule type" value="Genomic_DNA"/>
</dbReference>
<dbReference type="RefSeq" id="XP_053020835.1">
    <property type="nucleotide sequence ID" value="XM_053169660.1"/>
</dbReference>
<accession>A0ABY7CNA9</accession>
<organism evidence="1 2">
    <name type="scientific">Puccinia triticina</name>
    <dbReference type="NCBI Taxonomy" id="208348"/>
    <lineage>
        <taxon>Eukaryota</taxon>
        <taxon>Fungi</taxon>
        <taxon>Dikarya</taxon>
        <taxon>Basidiomycota</taxon>
        <taxon>Pucciniomycotina</taxon>
        <taxon>Pucciniomycetes</taxon>
        <taxon>Pucciniales</taxon>
        <taxon>Pucciniaceae</taxon>
        <taxon>Puccinia</taxon>
    </lineage>
</organism>
<reference evidence="1" key="1">
    <citation type="submission" date="2022-10" db="EMBL/GenBank/DDBJ databases">
        <title>Puccinia triticina Genome sequencing and assembly.</title>
        <authorList>
            <person name="Li C."/>
        </authorList>
    </citation>
    <scope>NUCLEOTIDE SEQUENCE</scope>
    <source>
        <strain evidence="1">Pt15</strain>
    </source>
</reference>
<keyword evidence="2" id="KW-1185">Reference proteome</keyword>
<proteinExistence type="predicted"/>
<evidence type="ECO:0000313" key="2">
    <source>
        <dbReference type="Proteomes" id="UP001164743"/>
    </source>
</evidence>
<name>A0ABY7CNA9_9BASI</name>
<evidence type="ECO:0000313" key="1">
    <source>
        <dbReference type="EMBL" id="WAQ85280.1"/>
    </source>
</evidence>
<protein>
    <submittedName>
        <fullName evidence="1">Uncharacterized protein</fullName>
    </submittedName>
</protein>
<dbReference type="GeneID" id="77810555"/>
<gene>
    <name evidence="1" type="ORF">PtA15_5A855</name>
</gene>
<sequence length="192" mass="20666">MNFAQETKGYGFGVATPEGCDNLQFDVGVKLGKKFECTDDDGAVFNHYILPGNKRRLGIGNEALFNARSDGTPVVIKAPNLSALGHDLNSGDWTGQLQLSFSPKPLIVTGCGGLKSVENIWDDETDTIVHHEVVVTHHVDEYGFRLDVGVVVKQEDLPADIVESFIPGSRVSFAGTHIEGSGDGGLIKVKAW</sequence>
<dbReference type="Proteomes" id="UP001164743">
    <property type="component" value="Chromosome 5A"/>
</dbReference>